<keyword evidence="2" id="KW-1185">Reference proteome</keyword>
<dbReference type="EMBL" id="CP002580">
    <property type="protein sequence ID" value="AJK47385.1"/>
    <property type="molecule type" value="Genomic_DNA"/>
</dbReference>
<sequence>MRKSRFCRARRGPRHSVISLRSFFMNVNEQIAALTAAELQTAGAGQATAIALTVLLRHLRSPQLAQLLSSAFENHQAVMLQSPWPDQMLHSYEATRRLLEGAAGVERQDDGSA</sequence>
<dbReference type="AlphaFoldDB" id="A0A0B6S261"/>
<evidence type="ECO:0000313" key="2">
    <source>
        <dbReference type="Proteomes" id="UP000031838"/>
    </source>
</evidence>
<organism evidence="1 2">
    <name type="scientific">Burkholderia plantarii</name>
    <dbReference type="NCBI Taxonomy" id="41899"/>
    <lineage>
        <taxon>Bacteria</taxon>
        <taxon>Pseudomonadati</taxon>
        <taxon>Pseudomonadota</taxon>
        <taxon>Betaproteobacteria</taxon>
        <taxon>Burkholderiales</taxon>
        <taxon>Burkholderiaceae</taxon>
        <taxon>Burkholderia</taxon>
    </lineage>
</organism>
<protein>
    <submittedName>
        <fullName evidence="1">Uncharacterized protein</fullName>
    </submittedName>
</protein>
<reference evidence="2" key="1">
    <citation type="submission" date="2011-03" db="EMBL/GenBank/DDBJ databases">
        <authorList>
            <person name="Voget S."/>
            <person name="Streit W.R."/>
            <person name="Jaeger K.E."/>
            <person name="Daniel R."/>
        </authorList>
    </citation>
    <scope>NUCLEOTIDE SEQUENCE [LARGE SCALE GENOMIC DNA]</scope>
    <source>
        <strain evidence="2">PG1</strain>
    </source>
</reference>
<evidence type="ECO:0000313" key="1">
    <source>
        <dbReference type="EMBL" id="AJK47385.1"/>
    </source>
</evidence>
<name>A0A0B6S261_BURPL</name>
<gene>
    <name evidence="1" type="ORF">BGL_1c29080</name>
</gene>
<accession>A0A0B6S261</accession>
<reference evidence="1 2" key="2">
    <citation type="journal article" date="2016" name="Appl. Microbiol. Biotechnol.">
        <title>Mutations improving production and secretion of extracellular lipase by Burkholderia glumae PG1.</title>
        <authorList>
            <person name="Knapp A."/>
            <person name="Voget S."/>
            <person name="Gao R."/>
            <person name="Zaburannyi N."/>
            <person name="Krysciak D."/>
            <person name="Breuer M."/>
            <person name="Hauer B."/>
            <person name="Streit W.R."/>
            <person name="Muller R."/>
            <person name="Daniel R."/>
            <person name="Jaeger K.E."/>
        </authorList>
    </citation>
    <scope>NUCLEOTIDE SEQUENCE [LARGE SCALE GENOMIC DNA]</scope>
    <source>
        <strain evidence="1 2">PG1</strain>
    </source>
</reference>
<proteinExistence type="predicted"/>
<dbReference type="KEGG" id="bgp:BGL_1c29080"/>
<dbReference type="HOGENOM" id="CLU_170900_0_0_4"/>
<dbReference type="Proteomes" id="UP000031838">
    <property type="component" value="Chromosome 1"/>
</dbReference>